<dbReference type="GO" id="GO:0004735">
    <property type="term" value="F:pyrroline-5-carboxylate reductase activity"/>
    <property type="evidence" value="ECO:0007669"/>
    <property type="project" value="InterPro"/>
</dbReference>
<dbReference type="InterPro" id="IPR000304">
    <property type="entry name" value="Pyrroline-COOH_reductase"/>
</dbReference>
<dbReference type="InterPro" id="IPR028939">
    <property type="entry name" value="P5C_Rdtase_cat_N"/>
</dbReference>
<dbReference type="STRING" id="1830138.SAMN05443507_12131"/>
<keyword evidence="2" id="KW-0521">NADP</keyword>
<dbReference type="PANTHER" id="PTHR11645:SF51">
    <property type="entry name" value="COME OPERON PROTEIN 4"/>
    <property type="match status" value="1"/>
</dbReference>
<dbReference type="EMBL" id="FRAF01000021">
    <property type="protein sequence ID" value="SHK73801.1"/>
    <property type="molecule type" value="Genomic_DNA"/>
</dbReference>
<evidence type="ECO:0000259" key="4">
    <source>
        <dbReference type="Pfam" id="PF14748"/>
    </source>
</evidence>
<evidence type="ECO:0000256" key="1">
    <source>
        <dbReference type="ARBA" id="ARBA00005525"/>
    </source>
</evidence>
<dbReference type="SUPFAM" id="SSF51735">
    <property type="entry name" value="NAD(P)-binding Rossmann-fold domains"/>
    <property type="match status" value="1"/>
</dbReference>
<proteinExistence type="inferred from homology"/>
<gene>
    <name evidence="5" type="ORF">SAMN05443507_12131</name>
</gene>
<dbReference type="InterPro" id="IPR029036">
    <property type="entry name" value="P5CR_dimer"/>
</dbReference>
<protein>
    <submittedName>
        <fullName evidence="5">Competence protein ComER</fullName>
    </submittedName>
</protein>
<dbReference type="Gene3D" id="1.10.3730.10">
    <property type="entry name" value="ProC C-terminal domain-like"/>
    <property type="match status" value="1"/>
</dbReference>
<name>A0A1M6UXC3_9BACL</name>
<dbReference type="PANTHER" id="PTHR11645">
    <property type="entry name" value="PYRROLINE-5-CARBOXYLATE REDUCTASE"/>
    <property type="match status" value="1"/>
</dbReference>
<evidence type="ECO:0000313" key="6">
    <source>
        <dbReference type="Proteomes" id="UP000184016"/>
    </source>
</evidence>
<dbReference type="Proteomes" id="UP000184016">
    <property type="component" value="Unassembled WGS sequence"/>
</dbReference>
<dbReference type="Pfam" id="PF14748">
    <property type="entry name" value="P5CR_dimer"/>
    <property type="match status" value="1"/>
</dbReference>
<dbReference type="InterPro" id="IPR036291">
    <property type="entry name" value="NAD(P)-bd_dom_sf"/>
</dbReference>
<evidence type="ECO:0000313" key="5">
    <source>
        <dbReference type="EMBL" id="SHK73801.1"/>
    </source>
</evidence>
<evidence type="ECO:0000256" key="2">
    <source>
        <dbReference type="PIRSR" id="PIRSR000193-1"/>
    </source>
</evidence>
<feature type="binding site" evidence="2">
    <location>
        <begin position="6"/>
        <end position="11"/>
    </location>
    <ligand>
        <name>NADP(+)</name>
        <dbReference type="ChEBI" id="CHEBI:58349"/>
    </ligand>
</feature>
<organism evidence="5 6">
    <name type="scientific">Alicyclobacillus tolerans</name>
    <dbReference type="NCBI Taxonomy" id="90970"/>
    <lineage>
        <taxon>Bacteria</taxon>
        <taxon>Bacillati</taxon>
        <taxon>Bacillota</taxon>
        <taxon>Bacilli</taxon>
        <taxon>Bacillales</taxon>
        <taxon>Alicyclobacillaceae</taxon>
        <taxon>Alicyclobacillus</taxon>
    </lineage>
</organism>
<comment type="similarity">
    <text evidence="1">Belongs to the pyrroline-5-carboxylate reductase family.</text>
</comment>
<sequence>MGIGVIGCGNMGSMLAKAFSQTVEKQVWVYNRTPAKAVELSRQYPHITAELDLSNWIQNCEVVLLCVGKKDLPHLLAQVAPMLQEHQLLGTTCTAFSLAELGKHCKATPFLCVPSLTQHVNKGSILLSVPPSHTSSVTQLQTLFAAIAKPIFIQESQIRIFSDLTSCGPAFFAEILLTWSKAAANTRRITENEAREALLATVEGTLELLHSGMTMEEIQSSITVPGGVTSRGLDVLHEPLLQVFRRLHEATQAYAKQNNKPYQNCGCEPPDDPQLACQKVWPHAKI</sequence>
<accession>A0A1M6UXC3</accession>
<dbReference type="Gene3D" id="3.40.50.720">
    <property type="entry name" value="NAD(P)-binding Rossmann-like Domain"/>
    <property type="match status" value="1"/>
</dbReference>
<dbReference type="RefSeq" id="WP_072874773.1">
    <property type="nucleotide sequence ID" value="NZ_FRAF01000021.1"/>
</dbReference>
<keyword evidence="6" id="KW-1185">Reference proteome</keyword>
<reference evidence="6" key="1">
    <citation type="submission" date="2016-11" db="EMBL/GenBank/DDBJ databases">
        <authorList>
            <person name="Varghese N."/>
            <person name="Submissions S."/>
        </authorList>
    </citation>
    <scope>NUCLEOTIDE SEQUENCE [LARGE SCALE GENOMIC DNA]</scope>
    <source>
        <strain evidence="6">USBA-503</strain>
    </source>
</reference>
<dbReference type="Pfam" id="PF03807">
    <property type="entry name" value="F420_oxidored"/>
    <property type="match status" value="1"/>
</dbReference>
<dbReference type="GO" id="GO:0055129">
    <property type="term" value="P:L-proline biosynthetic process"/>
    <property type="evidence" value="ECO:0007669"/>
    <property type="project" value="TreeGrafter"/>
</dbReference>
<dbReference type="AlphaFoldDB" id="A0A1M6UXC3"/>
<dbReference type="InterPro" id="IPR008927">
    <property type="entry name" value="6-PGluconate_DH-like_C_sf"/>
</dbReference>
<feature type="domain" description="Pyrroline-5-carboxylate reductase catalytic N-terminal" evidence="3">
    <location>
        <begin position="3"/>
        <end position="87"/>
    </location>
</feature>
<dbReference type="SUPFAM" id="SSF48179">
    <property type="entry name" value="6-phosphogluconate dehydrogenase C-terminal domain-like"/>
    <property type="match status" value="1"/>
</dbReference>
<feature type="domain" description="Pyrroline-5-carboxylate reductase dimerisation" evidence="4">
    <location>
        <begin position="155"/>
        <end position="255"/>
    </location>
</feature>
<dbReference type="OrthoDB" id="9805754at2"/>
<dbReference type="PIRSF" id="PIRSF000193">
    <property type="entry name" value="Pyrrol-5-carb_rd"/>
    <property type="match status" value="1"/>
</dbReference>
<evidence type="ECO:0000259" key="3">
    <source>
        <dbReference type="Pfam" id="PF03807"/>
    </source>
</evidence>